<evidence type="ECO:0000313" key="15">
    <source>
        <dbReference type="EMBL" id="VDD94720.1"/>
    </source>
</evidence>
<evidence type="ECO:0000256" key="12">
    <source>
        <dbReference type="ARBA" id="ARBA00030212"/>
    </source>
</evidence>
<keyword evidence="4" id="KW-0813">Transport</keyword>
<dbReference type="STRING" id="51028.A0A0N4VH25"/>
<dbReference type="PANTHER" id="PTHR15469">
    <property type="entry name" value="NADH-UBIQUINONE OXIDOREDUCTASE B15 SUBUNIT"/>
    <property type="match status" value="1"/>
</dbReference>
<keyword evidence="7" id="KW-0999">Mitochondrion inner membrane</keyword>
<organism evidence="17">
    <name type="scientific">Enterobius vermicularis</name>
    <name type="common">Human pinworm</name>
    <dbReference type="NCBI Taxonomy" id="51028"/>
    <lineage>
        <taxon>Eukaryota</taxon>
        <taxon>Metazoa</taxon>
        <taxon>Ecdysozoa</taxon>
        <taxon>Nematoda</taxon>
        <taxon>Chromadorea</taxon>
        <taxon>Rhabditida</taxon>
        <taxon>Spirurina</taxon>
        <taxon>Oxyuridomorpha</taxon>
        <taxon>Oxyuroidea</taxon>
        <taxon>Oxyuridae</taxon>
        <taxon>Enterobius</taxon>
    </lineage>
</organism>
<evidence type="ECO:0000256" key="10">
    <source>
        <dbReference type="ARBA" id="ARBA00023128"/>
    </source>
</evidence>
<keyword evidence="10" id="KW-0496">Mitochondrion</keyword>
<keyword evidence="5" id="KW-0679">Respiratory chain</keyword>
<dbReference type="Proteomes" id="UP000274131">
    <property type="component" value="Unassembled WGS sequence"/>
</dbReference>
<evidence type="ECO:0000256" key="14">
    <source>
        <dbReference type="SAM" id="Phobius"/>
    </source>
</evidence>
<feature type="transmembrane region" description="Helical" evidence="14">
    <location>
        <begin position="111"/>
        <end position="130"/>
    </location>
</feature>
<protein>
    <recommendedName>
        <fullName evidence="3">NADH dehydrogenase [ubiquinone] 1 beta subcomplex subunit 4</fullName>
    </recommendedName>
    <alternativeName>
        <fullName evidence="12">Complex I-B15</fullName>
    </alternativeName>
    <alternativeName>
        <fullName evidence="13">NADH-ubiquinone oxidoreductase B15 subunit</fullName>
    </alternativeName>
</protein>
<dbReference type="OrthoDB" id="5818798at2759"/>
<keyword evidence="9 14" id="KW-1133">Transmembrane helix</keyword>
<dbReference type="GO" id="GO:0005743">
    <property type="term" value="C:mitochondrial inner membrane"/>
    <property type="evidence" value="ECO:0007669"/>
    <property type="project" value="UniProtKB-SubCell"/>
</dbReference>
<reference evidence="15 16" key="2">
    <citation type="submission" date="2018-10" db="EMBL/GenBank/DDBJ databases">
        <authorList>
            <consortium name="Pathogen Informatics"/>
        </authorList>
    </citation>
    <scope>NUCLEOTIDE SEQUENCE [LARGE SCALE GENOMIC DNA]</scope>
</reference>
<evidence type="ECO:0000256" key="7">
    <source>
        <dbReference type="ARBA" id="ARBA00022792"/>
    </source>
</evidence>
<evidence type="ECO:0000313" key="17">
    <source>
        <dbReference type="WBParaSite" id="EVEC_0001011401-mRNA-1"/>
    </source>
</evidence>
<gene>
    <name evidence="15" type="ORF">EVEC_LOCUS9471</name>
</gene>
<evidence type="ECO:0000256" key="4">
    <source>
        <dbReference type="ARBA" id="ARBA00022448"/>
    </source>
</evidence>
<keyword evidence="16" id="KW-1185">Reference proteome</keyword>
<evidence type="ECO:0000256" key="13">
    <source>
        <dbReference type="ARBA" id="ARBA00030987"/>
    </source>
</evidence>
<dbReference type="PANTHER" id="PTHR15469:SF0">
    <property type="entry name" value="NADH DEHYDROGENASE [UBIQUINONE] 1 BETA SUBCOMPLEX SUBUNIT 4"/>
    <property type="match status" value="1"/>
</dbReference>
<dbReference type="InterPro" id="IPR009866">
    <property type="entry name" value="NADH_UbQ_OxRdtase_NDUFB4_su"/>
</dbReference>
<evidence type="ECO:0000256" key="1">
    <source>
        <dbReference type="ARBA" id="ARBA00004434"/>
    </source>
</evidence>
<keyword evidence="11 14" id="KW-0472">Membrane</keyword>
<name>A0A0N4VH25_ENTVE</name>
<accession>A0A0N4VH25</accession>
<dbReference type="AlphaFoldDB" id="A0A0N4VH25"/>
<evidence type="ECO:0000256" key="6">
    <source>
        <dbReference type="ARBA" id="ARBA00022692"/>
    </source>
</evidence>
<evidence type="ECO:0000256" key="9">
    <source>
        <dbReference type="ARBA" id="ARBA00022989"/>
    </source>
</evidence>
<sequence length="172" mass="20433">MRLPLRLLSPAANQNINSPKLWQDPVLGYFETHGKMKFEPNEEYSLTDEEKQAVLWRYRVKEILKKEYLRREYDPRNFKYKEGVVMDPAMFRWYAADMTQVEFFRATPRSIFLYTGSVLLAFFIFFRLMYLTKDKSDEDCLDGKLLWWDRQDGRLITVSGDGHFAPGVGCNF</sequence>
<proteinExistence type="inferred from homology"/>
<evidence type="ECO:0000256" key="8">
    <source>
        <dbReference type="ARBA" id="ARBA00022982"/>
    </source>
</evidence>
<reference evidence="17" key="1">
    <citation type="submission" date="2017-02" db="UniProtKB">
        <authorList>
            <consortium name="WormBaseParasite"/>
        </authorList>
    </citation>
    <scope>IDENTIFICATION</scope>
</reference>
<evidence type="ECO:0000256" key="3">
    <source>
        <dbReference type="ARBA" id="ARBA00018681"/>
    </source>
</evidence>
<keyword evidence="6 14" id="KW-0812">Transmembrane</keyword>
<evidence type="ECO:0000313" key="16">
    <source>
        <dbReference type="Proteomes" id="UP000274131"/>
    </source>
</evidence>
<comment type="similarity">
    <text evidence="2">Belongs to the complex I NDUFB4 subunit family.</text>
</comment>
<dbReference type="EMBL" id="UXUI01010071">
    <property type="protein sequence ID" value="VDD94720.1"/>
    <property type="molecule type" value="Genomic_DNA"/>
</dbReference>
<evidence type="ECO:0000256" key="11">
    <source>
        <dbReference type="ARBA" id="ARBA00023136"/>
    </source>
</evidence>
<dbReference type="Pfam" id="PF07225">
    <property type="entry name" value="NDUF_B4"/>
    <property type="match status" value="1"/>
</dbReference>
<evidence type="ECO:0000256" key="2">
    <source>
        <dbReference type="ARBA" id="ARBA00007260"/>
    </source>
</evidence>
<dbReference type="WBParaSite" id="EVEC_0001011401-mRNA-1">
    <property type="protein sequence ID" value="EVEC_0001011401-mRNA-1"/>
    <property type="gene ID" value="EVEC_0001011401"/>
</dbReference>
<keyword evidence="8" id="KW-0249">Electron transport</keyword>
<comment type="subcellular location">
    <subcellularLocation>
        <location evidence="1">Mitochondrion inner membrane</location>
        <topology evidence="1">Single-pass membrane protein</topology>
    </subcellularLocation>
</comment>
<evidence type="ECO:0000256" key="5">
    <source>
        <dbReference type="ARBA" id="ARBA00022660"/>
    </source>
</evidence>